<dbReference type="EC" id="2.7.4.3" evidence="2"/>
<evidence type="ECO:0000256" key="6">
    <source>
        <dbReference type="ARBA" id="ARBA00031517"/>
    </source>
</evidence>
<organism evidence="7">
    <name type="scientific">Populus davidiana</name>
    <dbReference type="NCBI Taxonomy" id="266767"/>
    <lineage>
        <taxon>Eukaryota</taxon>
        <taxon>Viridiplantae</taxon>
        <taxon>Streptophyta</taxon>
        <taxon>Embryophyta</taxon>
        <taxon>Tracheophyta</taxon>
        <taxon>Spermatophyta</taxon>
        <taxon>Magnoliopsida</taxon>
        <taxon>eudicotyledons</taxon>
        <taxon>Gunneridae</taxon>
        <taxon>Pentapetalae</taxon>
        <taxon>rosids</taxon>
        <taxon>fabids</taxon>
        <taxon>Malpighiales</taxon>
        <taxon>Salicaceae</taxon>
        <taxon>Saliceae</taxon>
        <taxon>Populus</taxon>
    </lineage>
</organism>
<evidence type="ECO:0000256" key="1">
    <source>
        <dbReference type="ARBA" id="ARBA00007220"/>
    </source>
</evidence>
<dbReference type="PROSITE" id="PS00113">
    <property type="entry name" value="ADENYLATE_KINASE"/>
    <property type="match status" value="1"/>
</dbReference>
<dbReference type="EMBL" id="GILB01000130">
    <property type="protein sequence ID" value="NUU80463.1"/>
    <property type="molecule type" value="Transcribed_RNA"/>
</dbReference>
<protein>
    <recommendedName>
        <fullName evidence="2">adenylate kinase</fullName>
        <ecNumber evidence="2">2.7.4.3</ecNumber>
    </recommendedName>
    <alternativeName>
        <fullName evidence="6">ATP:AMP phosphotransferase</fullName>
    </alternativeName>
</protein>
<dbReference type="GO" id="GO:0004017">
    <property type="term" value="F:AMP kinase activity"/>
    <property type="evidence" value="ECO:0007669"/>
    <property type="project" value="UniProtKB-EC"/>
</dbReference>
<proteinExistence type="inferred from homology"/>
<dbReference type="InterPro" id="IPR033690">
    <property type="entry name" value="Adenylat_kinase_CS"/>
</dbReference>
<evidence type="ECO:0000256" key="4">
    <source>
        <dbReference type="ARBA" id="ARBA00022741"/>
    </source>
</evidence>
<keyword evidence="4" id="KW-0547">Nucleotide-binding</keyword>
<dbReference type="GO" id="GO:0005524">
    <property type="term" value="F:ATP binding"/>
    <property type="evidence" value="ECO:0007669"/>
    <property type="project" value="InterPro"/>
</dbReference>
<dbReference type="Gene3D" id="3.40.50.300">
    <property type="entry name" value="P-loop containing nucleotide triphosphate hydrolases"/>
    <property type="match status" value="1"/>
</dbReference>
<sequence>MIALSRHSSIAKAAVPAVYRLFNITLSRFFSTASAAAEAQLDPDYYYYNEPPRRNPLDAMDDTENSVPGRGVQWAFIGSPRAKKRVYAETLSKLLEVPYISMASLARQELNPRSSLYKQIANAVNRRMLVPEDIIFGLLSKRLEDGYYKGETGFILDGIPRSRLQAEILDQLVEIDLVVNFRCTDDYLVKHQQEGVWKESVYAEQSKPLEDYYQKQKRLLDFQVGSAPAENWQGLLAALHLQHINAAYSSKKPTTSSSML</sequence>
<keyword evidence="5" id="KW-0418">Kinase</keyword>
<dbReference type="Pfam" id="PF00406">
    <property type="entry name" value="ADK"/>
    <property type="match status" value="1"/>
</dbReference>
<accession>A0A6M2E5Y2</accession>
<comment type="similarity">
    <text evidence="1">Belongs to the adenylate kinase family.</text>
</comment>
<evidence type="ECO:0000256" key="3">
    <source>
        <dbReference type="ARBA" id="ARBA00022679"/>
    </source>
</evidence>
<evidence type="ECO:0000313" key="7">
    <source>
        <dbReference type="EMBL" id="NUU80463.1"/>
    </source>
</evidence>
<name>A0A6M2E5Y2_9ROSI</name>
<dbReference type="InterPro" id="IPR000850">
    <property type="entry name" value="Adenylat/UMP-CMP_kin"/>
</dbReference>
<dbReference type="CDD" id="cd01428">
    <property type="entry name" value="ADK"/>
    <property type="match status" value="1"/>
</dbReference>
<dbReference type="PANTHER" id="PTHR23359">
    <property type="entry name" value="NUCLEOTIDE KINASE"/>
    <property type="match status" value="1"/>
</dbReference>
<evidence type="ECO:0000256" key="5">
    <source>
        <dbReference type="ARBA" id="ARBA00022777"/>
    </source>
</evidence>
<keyword evidence="3" id="KW-0808">Transferase</keyword>
<dbReference type="SUPFAM" id="SSF52540">
    <property type="entry name" value="P-loop containing nucleoside triphosphate hydrolases"/>
    <property type="match status" value="1"/>
</dbReference>
<evidence type="ECO:0000256" key="2">
    <source>
        <dbReference type="ARBA" id="ARBA00012955"/>
    </source>
</evidence>
<dbReference type="AlphaFoldDB" id="A0A6M2E5Y2"/>
<reference evidence="7" key="1">
    <citation type="submission" date="2020-03" db="EMBL/GenBank/DDBJ databases">
        <authorList>
            <person name="Zhang R."/>
        </authorList>
    </citation>
    <scope>NUCLEOTIDE SEQUENCE</scope>
</reference>
<dbReference type="InterPro" id="IPR027417">
    <property type="entry name" value="P-loop_NTPase"/>
</dbReference>